<feature type="transmembrane region" description="Helical" evidence="8">
    <location>
        <begin position="129"/>
        <end position="148"/>
    </location>
</feature>
<sequence>MARTTKDPKTPEKLFGNISLDLQAAWLEFCGTFVFLLFALGLGGVQAANYQTALEASQNGQGGGSVSAPPTIIQLLYYSAAFGLSLLFSVWLFYRVTGGIFNPNVTTALLLTGAIGPVRWALCCAAQMVGAIAASAVLLALLPGPISFNTLPGPGVSKAQATFIEMFVTAALVLSVLMLAVEKHRTTPFAPVGIGLTLFACELFALSFTGGSLNTARSFGPAVVSGFDASHWVYWVGPFLGSLLAVALYSILKHVKYWHINPAQDSIDYNNSPSGPVDTVRGMTSQNKGHHNVKSSQRGGSNTSSVDQEDYPTGTGPNGYERTDRPTGEAAV</sequence>
<comment type="subcellular location">
    <subcellularLocation>
        <location evidence="1">Membrane</location>
        <topology evidence="1">Multi-pass membrane protein</topology>
    </subcellularLocation>
</comment>
<protein>
    <recommendedName>
        <fullName evidence="11">Aquaporin</fullName>
    </recommendedName>
</protein>
<accession>A0A0C3QSW5</accession>
<feature type="compositionally biased region" description="Polar residues" evidence="7">
    <location>
        <begin position="294"/>
        <end position="306"/>
    </location>
</feature>
<dbReference type="GO" id="GO:0015250">
    <property type="term" value="F:water channel activity"/>
    <property type="evidence" value="ECO:0007669"/>
    <property type="project" value="TreeGrafter"/>
</dbReference>
<reference evidence="9 10" key="1">
    <citation type="submission" date="2014-04" db="EMBL/GenBank/DDBJ databases">
        <authorList>
            <consortium name="DOE Joint Genome Institute"/>
            <person name="Kuo A."/>
            <person name="Girlanda M."/>
            <person name="Perotto S."/>
            <person name="Kohler A."/>
            <person name="Nagy L.G."/>
            <person name="Floudas D."/>
            <person name="Copeland A."/>
            <person name="Barry K.W."/>
            <person name="Cichocki N."/>
            <person name="Veneault-Fourrey C."/>
            <person name="LaButti K."/>
            <person name="Lindquist E.A."/>
            <person name="Lipzen A."/>
            <person name="Lundell T."/>
            <person name="Morin E."/>
            <person name="Murat C."/>
            <person name="Sun H."/>
            <person name="Tunlid A."/>
            <person name="Henrissat B."/>
            <person name="Grigoriev I.V."/>
            <person name="Hibbett D.S."/>
            <person name="Martin F."/>
            <person name="Nordberg H.P."/>
            <person name="Cantor M.N."/>
            <person name="Hua S.X."/>
        </authorList>
    </citation>
    <scope>NUCLEOTIDE SEQUENCE [LARGE SCALE GENOMIC DNA]</scope>
    <source>
        <strain evidence="9 10">MUT 4182</strain>
    </source>
</reference>
<dbReference type="Gene3D" id="1.20.1080.10">
    <property type="entry name" value="Glycerol uptake facilitator protein"/>
    <property type="match status" value="1"/>
</dbReference>
<dbReference type="InterPro" id="IPR034294">
    <property type="entry name" value="Aquaporin_transptr"/>
</dbReference>
<evidence type="ECO:0000256" key="2">
    <source>
        <dbReference type="ARBA" id="ARBA00006175"/>
    </source>
</evidence>
<evidence type="ECO:0000256" key="4">
    <source>
        <dbReference type="ARBA" id="ARBA00022989"/>
    </source>
</evidence>
<feature type="compositionally biased region" description="Basic and acidic residues" evidence="7">
    <location>
        <begin position="321"/>
        <end position="332"/>
    </location>
</feature>
<dbReference type="Proteomes" id="UP000054248">
    <property type="component" value="Unassembled WGS sequence"/>
</dbReference>
<keyword evidence="5 8" id="KW-0472">Membrane</keyword>
<organism evidence="9 10">
    <name type="scientific">Tulasnella calospora MUT 4182</name>
    <dbReference type="NCBI Taxonomy" id="1051891"/>
    <lineage>
        <taxon>Eukaryota</taxon>
        <taxon>Fungi</taxon>
        <taxon>Dikarya</taxon>
        <taxon>Basidiomycota</taxon>
        <taxon>Agaricomycotina</taxon>
        <taxon>Agaricomycetes</taxon>
        <taxon>Cantharellales</taxon>
        <taxon>Tulasnellaceae</taxon>
        <taxon>Tulasnella</taxon>
    </lineage>
</organism>
<dbReference type="SUPFAM" id="SSF81338">
    <property type="entry name" value="Aquaporin-like"/>
    <property type="match status" value="1"/>
</dbReference>
<dbReference type="HOGENOM" id="CLU_020019_1_4_1"/>
<dbReference type="InterPro" id="IPR023271">
    <property type="entry name" value="Aquaporin-like"/>
</dbReference>
<dbReference type="AlphaFoldDB" id="A0A0C3QSW5"/>
<evidence type="ECO:0000256" key="1">
    <source>
        <dbReference type="ARBA" id="ARBA00004141"/>
    </source>
</evidence>
<keyword evidence="6" id="KW-0813">Transport</keyword>
<evidence type="ECO:0000256" key="5">
    <source>
        <dbReference type="ARBA" id="ARBA00023136"/>
    </source>
</evidence>
<dbReference type="PRINTS" id="PR00783">
    <property type="entry name" value="MINTRINSICP"/>
</dbReference>
<feature type="transmembrane region" description="Helical" evidence="8">
    <location>
        <begin position="160"/>
        <end position="180"/>
    </location>
</feature>
<evidence type="ECO:0000313" key="10">
    <source>
        <dbReference type="Proteomes" id="UP000054248"/>
    </source>
</evidence>
<keyword evidence="3 6" id="KW-0812">Transmembrane</keyword>
<reference evidence="10" key="2">
    <citation type="submission" date="2015-01" db="EMBL/GenBank/DDBJ databases">
        <title>Evolutionary Origins and Diversification of the Mycorrhizal Mutualists.</title>
        <authorList>
            <consortium name="DOE Joint Genome Institute"/>
            <consortium name="Mycorrhizal Genomics Consortium"/>
            <person name="Kohler A."/>
            <person name="Kuo A."/>
            <person name="Nagy L.G."/>
            <person name="Floudas D."/>
            <person name="Copeland A."/>
            <person name="Barry K.W."/>
            <person name="Cichocki N."/>
            <person name="Veneault-Fourrey C."/>
            <person name="LaButti K."/>
            <person name="Lindquist E.A."/>
            <person name="Lipzen A."/>
            <person name="Lundell T."/>
            <person name="Morin E."/>
            <person name="Murat C."/>
            <person name="Riley R."/>
            <person name="Ohm R."/>
            <person name="Sun H."/>
            <person name="Tunlid A."/>
            <person name="Henrissat B."/>
            <person name="Grigoriev I.V."/>
            <person name="Hibbett D.S."/>
            <person name="Martin F."/>
        </authorList>
    </citation>
    <scope>NUCLEOTIDE SEQUENCE [LARGE SCALE GENOMIC DNA]</scope>
    <source>
        <strain evidence="10">MUT 4182</strain>
    </source>
</reference>
<dbReference type="STRING" id="1051891.A0A0C3QSW5"/>
<evidence type="ECO:0000256" key="3">
    <source>
        <dbReference type="ARBA" id="ARBA00022692"/>
    </source>
</evidence>
<dbReference type="InterPro" id="IPR000425">
    <property type="entry name" value="MIP"/>
</dbReference>
<gene>
    <name evidence="9" type="ORF">M407DRAFT_220984</name>
</gene>
<name>A0A0C3QSW5_9AGAM</name>
<dbReference type="PANTHER" id="PTHR19139:SF199">
    <property type="entry name" value="MIP17260P"/>
    <property type="match status" value="1"/>
</dbReference>
<evidence type="ECO:0000256" key="8">
    <source>
        <dbReference type="SAM" id="Phobius"/>
    </source>
</evidence>
<dbReference type="EMBL" id="KN822965">
    <property type="protein sequence ID" value="KIO31184.1"/>
    <property type="molecule type" value="Genomic_DNA"/>
</dbReference>
<feature type="transmembrane region" description="Helical" evidence="8">
    <location>
        <begin position="24"/>
        <end position="45"/>
    </location>
</feature>
<evidence type="ECO:0008006" key="11">
    <source>
        <dbReference type="Google" id="ProtNLM"/>
    </source>
</evidence>
<evidence type="ECO:0000256" key="6">
    <source>
        <dbReference type="RuleBase" id="RU000477"/>
    </source>
</evidence>
<dbReference type="GO" id="GO:0005886">
    <property type="term" value="C:plasma membrane"/>
    <property type="evidence" value="ECO:0007669"/>
    <property type="project" value="TreeGrafter"/>
</dbReference>
<keyword evidence="4 8" id="KW-1133">Transmembrane helix</keyword>
<comment type="similarity">
    <text evidence="2 6">Belongs to the MIP/aquaporin (TC 1.A.8) family.</text>
</comment>
<evidence type="ECO:0000256" key="7">
    <source>
        <dbReference type="SAM" id="MobiDB-lite"/>
    </source>
</evidence>
<evidence type="ECO:0000313" key="9">
    <source>
        <dbReference type="EMBL" id="KIO31184.1"/>
    </source>
</evidence>
<feature type="transmembrane region" description="Helical" evidence="8">
    <location>
        <begin position="192"/>
        <end position="212"/>
    </location>
</feature>
<dbReference type="Pfam" id="PF00230">
    <property type="entry name" value="MIP"/>
    <property type="match status" value="1"/>
</dbReference>
<feature type="transmembrane region" description="Helical" evidence="8">
    <location>
        <begin position="75"/>
        <end position="94"/>
    </location>
</feature>
<feature type="region of interest" description="Disordered" evidence="7">
    <location>
        <begin position="269"/>
        <end position="332"/>
    </location>
</feature>
<dbReference type="OrthoDB" id="3222at2759"/>
<keyword evidence="10" id="KW-1185">Reference proteome</keyword>
<proteinExistence type="inferred from homology"/>
<feature type="transmembrane region" description="Helical" evidence="8">
    <location>
        <begin position="232"/>
        <end position="252"/>
    </location>
</feature>
<dbReference type="PANTHER" id="PTHR19139">
    <property type="entry name" value="AQUAPORIN TRANSPORTER"/>
    <property type="match status" value="1"/>
</dbReference>